<feature type="domain" description="ABC transmembrane type-1" evidence="9">
    <location>
        <begin position="91"/>
        <end position="344"/>
    </location>
</feature>
<evidence type="ECO:0000256" key="2">
    <source>
        <dbReference type="ARBA" id="ARBA00022448"/>
    </source>
</evidence>
<keyword evidence="4 7" id="KW-0812">Transmembrane</keyword>
<comment type="similarity">
    <text evidence="7">Belongs to the binding-protein-dependent transport system permease family.</text>
</comment>
<comment type="caution">
    <text evidence="10">The sequence shown here is derived from an EMBL/GenBank/DDBJ whole genome shotgun (WGS) entry which is preliminary data.</text>
</comment>
<keyword evidence="5 7" id="KW-1133">Transmembrane helix</keyword>
<dbReference type="EMBL" id="JAGIOD010000002">
    <property type="protein sequence ID" value="MBP2383185.1"/>
    <property type="molecule type" value="Genomic_DNA"/>
</dbReference>
<comment type="subcellular location">
    <subcellularLocation>
        <location evidence="1 7">Cell membrane</location>
        <topology evidence="1 7">Multi-pass membrane protein</topology>
    </subcellularLocation>
</comment>
<dbReference type="Proteomes" id="UP001519290">
    <property type="component" value="Unassembled WGS sequence"/>
</dbReference>
<evidence type="ECO:0000256" key="3">
    <source>
        <dbReference type="ARBA" id="ARBA00022475"/>
    </source>
</evidence>
<dbReference type="InterPro" id="IPR035906">
    <property type="entry name" value="MetI-like_sf"/>
</dbReference>
<dbReference type="Gene3D" id="1.10.3720.10">
    <property type="entry name" value="MetI-like"/>
    <property type="match status" value="1"/>
</dbReference>
<reference evidence="10 11" key="1">
    <citation type="submission" date="2021-03" db="EMBL/GenBank/DDBJ databases">
        <title>Sequencing the genomes of 1000 actinobacteria strains.</title>
        <authorList>
            <person name="Klenk H.-P."/>
        </authorList>
    </citation>
    <scope>NUCLEOTIDE SEQUENCE [LARGE SCALE GENOMIC DNA]</scope>
    <source>
        <strain evidence="10 11">DSM 14566</strain>
    </source>
</reference>
<evidence type="ECO:0000256" key="5">
    <source>
        <dbReference type="ARBA" id="ARBA00022989"/>
    </source>
</evidence>
<evidence type="ECO:0000256" key="7">
    <source>
        <dbReference type="RuleBase" id="RU363032"/>
    </source>
</evidence>
<dbReference type="PROSITE" id="PS50928">
    <property type="entry name" value="ABC_TM1"/>
    <property type="match status" value="1"/>
</dbReference>
<name>A0ABS4X404_9MICO</name>
<feature type="region of interest" description="Disordered" evidence="8">
    <location>
        <begin position="1"/>
        <end position="20"/>
    </location>
</feature>
<dbReference type="SUPFAM" id="SSF161098">
    <property type="entry name" value="MetI-like"/>
    <property type="match status" value="1"/>
</dbReference>
<dbReference type="InterPro" id="IPR000515">
    <property type="entry name" value="MetI-like"/>
</dbReference>
<dbReference type="PANTHER" id="PTHR30193:SF41">
    <property type="entry name" value="DIACETYLCHITOBIOSE UPTAKE SYSTEM PERMEASE PROTEIN NGCF"/>
    <property type="match status" value="1"/>
</dbReference>
<keyword evidence="6 7" id="KW-0472">Membrane</keyword>
<protein>
    <submittedName>
        <fullName evidence="10">N-acetylglucosamine transport system permease protein</fullName>
    </submittedName>
</protein>
<dbReference type="CDD" id="cd06261">
    <property type="entry name" value="TM_PBP2"/>
    <property type="match status" value="1"/>
</dbReference>
<feature type="transmembrane region" description="Helical" evidence="7">
    <location>
        <begin position="278"/>
        <end position="297"/>
    </location>
</feature>
<keyword evidence="3" id="KW-1003">Cell membrane</keyword>
<sequence>MTSSGTSVGRHGTATSPAVGRRRRPSFERMLFFLLFLGVPLAVYLMFVVSPFLQAFYYSLTNWSGLSPTMDFIGLDNYERILGDVVFWTSLRNNLVLLIVLPTITITLSFALAVMVTIGGSTHGGVRGVRGAGFYRVISFFPYAVPAVITGILFAFIFHPNGGLLNGTLNLFMPAVNGALGLASPVIDPLRALVGAAPMELPLADIRIAWLGDQRFALPAVAFAMIWTFVGFYMVLFVASIKSIPQEVLEAARIDGAGRLRSAVQVVAPMVRDNISTAVVYIGIFALDAFTFISVMTPNGGTDNSTKVVSLHLYQTAFRDGRFGEASAMGVLMALITMAVAVVVIGLGRARKDER</sequence>
<dbReference type="RefSeq" id="WP_245354575.1">
    <property type="nucleotide sequence ID" value="NZ_BAAAJW010000005.1"/>
</dbReference>
<accession>A0ABS4X404</accession>
<evidence type="ECO:0000313" key="11">
    <source>
        <dbReference type="Proteomes" id="UP001519290"/>
    </source>
</evidence>
<evidence type="ECO:0000256" key="8">
    <source>
        <dbReference type="SAM" id="MobiDB-lite"/>
    </source>
</evidence>
<keyword evidence="11" id="KW-1185">Reference proteome</keyword>
<feature type="transmembrane region" description="Helical" evidence="7">
    <location>
        <begin position="95"/>
        <end position="119"/>
    </location>
</feature>
<feature type="transmembrane region" description="Helical" evidence="7">
    <location>
        <begin position="328"/>
        <end position="348"/>
    </location>
</feature>
<evidence type="ECO:0000313" key="10">
    <source>
        <dbReference type="EMBL" id="MBP2383185.1"/>
    </source>
</evidence>
<organism evidence="10 11">
    <name type="scientific">Brachybacterium sacelli</name>
    <dbReference type="NCBI Taxonomy" id="173364"/>
    <lineage>
        <taxon>Bacteria</taxon>
        <taxon>Bacillati</taxon>
        <taxon>Actinomycetota</taxon>
        <taxon>Actinomycetes</taxon>
        <taxon>Micrococcales</taxon>
        <taxon>Dermabacteraceae</taxon>
        <taxon>Brachybacterium</taxon>
    </lineage>
</organism>
<dbReference type="PANTHER" id="PTHR30193">
    <property type="entry name" value="ABC TRANSPORTER PERMEASE PROTEIN"/>
    <property type="match status" value="1"/>
</dbReference>
<proteinExistence type="inferred from homology"/>
<dbReference type="Pfam" id="PF00528">
    <property type="entry name" value="BPD_transp_1"/>
    <property type="match status" value="1"/>
</dbReference>
<evidence type="ECO:0000256" key="1">
    <source>
        <dbReference type="ARBA" id="ARBA00004651"/>
    </source>
</evidence>
<evidence type="ECO:0000256" key="6">
    <source>
        <dbReference type="ARBA" id="ARBA00023136"/>
    </source>
</evidence>
<feature type="transmembrane region" description="Helical" evidence="7">
    <location>
        <begin position="216"/>
        <end position="239"/>
    </location>
</feature>
<keyword evidence="2 7" id="KW-0813">Transport</keyword>
<gene>
    <name evidence="10" type="ORF">JOF43_003174</name>
</gene>
<evidence type="ECO:0000259" key="9">
    <source>
        <dbReference type="PROSITE" id="PS50928"/>
    </source>
</evidence>
<evidence type="ECO:0000256" key="4">
    <source>
        <dbReference type="ARBA" id="ARBA00022692"/>
    </source>
</evidence>
<dbReference type="InterPro" id="IPR051393">
    <property type="entry name" value="ABC_transporter_permease"/>
</dbReference>
<feature type="transmembrane region" description="Helical" evidence="7">
    <location>
        <begin position="140"/>
        <end position="159"/>
    </location>
</feature>
<feature type="transmembrane region" description="Helical" evidence="7">
    <location>
        <begin position="31"/>
        <end position="57"/>
    </location>
</feature>